<accession>A0A6C0J1R7</accession>
<name>A0A6C0J1R7_9ZZZZ</name>
<protein>
    <recommendedName>
        <fullName evidence="3">Transcription factor TFIIB cyclin-like domain-containing protein</fullName>
    </recommendedName>
</protein>
<dbReference type="GO" id="GO:0017025">
    <property type="term" value="F:TBP-class protein binding"/>
    <property type="evidence" value="ECO:0007669"/>
    <property type="project" value="InterPro"/>
</dbReference>
<organism evidence="4">
    <name type="scientific">viral metagenome</name>
    <dbReference type="NCBI Taxonomy" id="1070528"/>
    <lineage>
        <taxon>unclassified sequences</taxon>
        <taxon>metagenomes</taxon>
        <taxon>organismal metagenomes</taxon>
    </lineage>
</organism>
<dbReference type="EMBL" id="MN740295">
    <property type="protein sequence ID" value="QHT98720.1"/>
    <property type="molecule type" value="Genomic_DNA"/>
</dbReference>
<dbReference type="GO" id="GO:0070897">
    <property type="term" value="P:transcription preinitiation complex assembly"/>
    <property type="evidence" value="ECO:0007669"/>
    <property type="project" value="InterPro"/>
</dbReference>
<evidence type="ECO:0000259" key="3">
    <source>
        <dbReference type="Pfam" id="PF00382"/>
    </source>
</evidence>
<dbReference type="GO" id="GO:0097550">
    <property type="term" value="C:transcription preinitiation complex"/>
    <property type="evidence" value="ECO:0007669"/>
    <property type="project" value="TreeGrafter"/>
</dbReference>
<keyword evidence="2" id="KW-0804">Transcription</keyword>
<feature type="domain" description="Transcription factor TFIIB cyclin-like" evidence="3">
    <location>
        <begin position="84"/>
        <end position="162"/>
    </location>
</feature>
<dbReference type="InterPro" id="IPR036915">
    <property type="entry name" value="Cyclin-like_sf"/>
</dbReference>
<dbReference type="SUPFAM" id="SSF47954">
    <property type="entry name" value="Cyclin-like"/>
    <property type="match status" value="2"/>
</dbReference>
<dbReference type="Gene3D" id="1.10.472.170">
    <property type="match status" value="1"/>
</dbReference>
<keyword evidence="1" id="KW-0805">Transcription regulation</keyword>
<dbReference type="Pfam" id="PF00382">
    <property type="entry name" value="TFIIB"/>
    <property type="match status" value="1"/>
</dbReference>
<proteinExistence type="predicted"/>
<evidence type="ECO:0000256" key="2">
    <source>
        <dbReference type="ARBA" id="ARBA00023163"/>
    </source>
</evidence>
<evidence type="ECO:0000256" key="1">
    <source>
        <dbReference type="ARBA" id="ARBA00023015"/>
    </source>
</evidence>
<reference evidence="4" key="1">
    <citation type="journal article" date="2020" name="Nature">
        <title>Giant virus diversity and host interactions through global metagenomics.</title>
        <authorList>
            <person name="Schulz F."/>
            <person name="Roux S."/>
            <person name="Paez-Espino D."/>
            <person name="Jungbluth S."/>
            <person name="Walsh D.A."/>
            <person name="Denef V.J."/>
            <person name="McMahon K.D."/>
            <person name="Konstantinidis K.T."/>
            <person name="Eloe-Fadrosh E.A."/>
            <person name="Kyrpides N.C."/>
            <person name="Woyke T."/>
        </authorList>
    </citation>
    <scope>NUCLEOTIDE SEQUENCE</scope>
    <source>
        <strain evidence="4">GVMAG-M-3300025676-16</strain>
    </source>
</reference>
<dbReference type="InterPro" id="IPR000812">
    <property type="entry name" value="TFIIB"/>
</dbReference>
<dbReference type="CDD" id="cd00043">
    <property type="entry name" value="CYCLIN_SF"/>
    <property type="match status" value="1"/>
</dbReference>
<dbReference type="InterPro" id="IPR013150">
    <property type="entry name" value="TFIIB_cyclin"/>
</dbReference>
<dbReference type="GO" id="GO:0005634">
    <property type="term" value="C:nucleus"/>
    <property type="evidence" value="ECO:0007669"/>
    <property type="project" value="TreeGrafter"/>
</dbReference>
<sequence>MPESDFTIFEKAFAELESNGKKIPHTDECQHDDTVEENGTIVCLECGEQIGKTIMHEKEWRFYGQADGKRSSDPNRVQMRKSDERNINKDVENMGFSETIVSQANEIYTQVTKGQIFRGDSRKAVIFACIYHSYKIADKCQTPKDLMETFGLNKKSSLKGLKIVSVHAPKDSPIHTTSITAIHHINDLMDKFSATKEQKKEVIDLYVKTKNRSSKLNRARPQSVSAALIFYWICLKKLDITLKKFACKADLSELTINKNAKEVALVLGTPSVI</sequence>
<evidence type="ECO:0000313" key="4">
    <source>
        <dbReference type="EMBL" id="QHT98720.1"/>
    </source>
</evidence>
<dbReference type="PANTHER" id="PTHR11618">
    <property type="entry name" value="TRANSCRIPTION INITIATION FACTOR IIB-RELATED"/>
    <property type="match status" value="1"/>
</dbReference>
<dbReference type="PANTHER" id="PTHR11618:SF13">
    <property type="entry name" value="TRANSCRIPTION INITIATION FACTOR IIB"/>
    <property type="match status" value="1"/>
</dbReference>
<dbReference type="AlphaFoldDB" id="A0A6C0J1R7"/>